<protein>
    <submittedName>
        <fullName evidence="1">Uncharacterized protein</fullName>
    </submittedName>
</protein>
<name>A0A7S1X1Q5_9CHLO</name>
<reference evidence="1" key="1">
    <citation type="submission" date="2021-01" db="EMBL/GenBank/DDBJ databases">
        <authorList>
            <person name="Corre E."/>
            <person name="Pelletier E."/>
            <person name="Niang G."/>
            <person name="Scheremetjew M."/>
            <person name="Finn R."/>
            <person name="Kale V."/>
            <person name="Holt S."/>
            <person name="Cochrane G."/>
            <person name="Meng A."/>
            <person name="Brown T."/>
            <person name="Cohen L."/>
        </authorList>
    </citation>
    <scope>NUCLEOTIDE SEQUENCE</scope>
    <source>
        <strain evidence="1">PLY429</strain>
    </source>
</reference>
<proteinExistence type="predicted"/>
<sequence>MGRWVGAQLLRAGVVVASSVLFILAGVSKGAREDDLVPEGSSGQGAPREVTEFSEAKAATVAMLERLRKQGGAGTETLRDVPARRAYSPYNAIRFHVDYEMLADMSGATSRLQRRVKEDILPVALSELGRRVGVKHPVQGNLRLTPFCSAVYKVPAGCSPSGSVGCEWYCATVSNSAQDSGSCGPMGARHKWEYFGPYETCDSALECVTHSGA</sequence>
<dbReference type="AlphaFoldDB" id="A0A7S1X1Q5"/>
<accession>A0A7S1X1Q5</accession>
<gene>
    <name evidence="1" type="ORF">TCHU04912_LOCUS7447</name>
</gene>
<dbReference type="EMBL" id="HBGG01014644">
    <property type="protein sequence ID" value="CAD9205211.1"/>
    <property type="molecule type" value="Transcribed_RNA"/>
</dbReference>
<evidence type="ECO:0000313" key="1">
    <source>
        <dbReference type="EMBL" id="CAD9205211.1"/>
    </source>
</evidence>
<organism evidence="1">
    <name type="scientific">Tetraselmis chuii</name>
    <dbReference type="NCBI Taxonomy" id="63592"/>
    <lineage>
        <taxon>Eukaryota</taxon>
        <taxon>Viridiplantae</taxon>
        <taxon>Chlorophyta</taxon>
        <taxon>core chlorophytes</taxon>
        <taxon>Chlorodendrophyceae</taxon>
        <taxon>Chlorodendrales</taxon>
        <taxon>Chlorodendraceae</taxon>
        <taxon>Tetraselmis</taxon>
    </lineage>
</organism>